<proteinExistence type="predicted"/>
<dbReference type="AlphaFoldDB" id="A0AAN7B0D8"/>
<reference evidence="2" key="2">
    <citation type="submission" date="2023-05" db="EMBL/GenBank/DDBJ databases">
        <authorList>
            <consortium name="Lawrence Berkeley National Laboratory"/>
            <person name="Steindorff A."/>
            <person name="Hensen N."/>
            <person name="Bonometti L."/>
            <person name="Westerberg I."/>
            <person name="Brannstrom I.O."/>
            <person name="Guillou S."/>
            <person name="Cros-Aarteil S."/>
            <person name="Calhoun S."/>
            <person name="Haridas S."/>
            <person name="Kuo A."/>
            <person name="Mondo S."/>
            <person name="Pangilinan J."/>
            <person name="Riley R."/>
            <person name="Labutti K."/>
            <person name="Andreopoulos B."/>
            <person name="Lipzen A."/>
            <person name="Chen C."/>
            <person name="Yanf M."/>
            <person name="Daum C."/>
            <person name="Ng V."/>
            <person name="Clum A."/>
            <person name="Ohm R."/>
            <person name="Martin F."/>
            <person name="Silar P."/>
            <person name="Natvig D."/>
            <person name="Lalanne C."/>
            <person name="Gautier V."/>
            <person name="Ament-Velasquez S.L."/>
            <person name="Kruys A."/>
            <person name="Hutchinson M.I."/>
            <person name="Powell A.J."/>
            <person name="Barry K."/>
            <person name="Miller A.N."/>
            <person name="Grigoriev I.V."/>
            <person name="Debuchy R."/>
            <person name="Gladieux P."/>
            <person name="Thoren M.H."/>
            <person name="Johannesson H."/>
        </authorList>
    </citation>
    <scope>NUCLEOTIDE SEQUENCE</scope>
    <source>
        <strain evidence="2">PSN293</strain>
    </source>
</reference>
<protein>
    <recommendedName>
        <fullName evidence="1">DUF7791 domain-containing protein</fullName>
    </recommendedName>
</protein>
<dbReference type="Proteomes" id="UP001301769">
    <property type="component" value="Unassembled WGS sequence"/>
</dbReference>
<dbReference type="PANTHER" id="PTHR10039">
    <property type="entry name" value="AMELOGENIN"/>
    <property type="match status" value="1"/>
</dbReference>
<evidence type="ECO:0000259" key="1">
    <source>
        <dbReference type="Pfam" id="PF25053"/>
    </source>
</evidence>
<accession>A0AAN7B0D8</accession>
<sequence>MRALEAKLVTYLMTPTSAGGKGMTLTQVATHFAFDDACQGLYHIGKMSPRSVSADLLHVMAWEQTFRELFNLSPEGRAYLNNVSFEFLVHHVRGQTDSPASVHYAEFHHDKNKHYRRATARIDHLYQGLISAAEMMQDQEEGHRQLKQEQVVDQEIWNNTVCMSEVERAGGYSKTDVVRLIVGIWEVADVVSRQDGKRFTPGFGSSARDWCEKDELAKHSRWRVVENDRRNGKTIVDEITTRAQGVFLWVFLVIPAKRNPSDLEKFFKQILESVEPFYHDKMAETLMIAAAGREPLRGAIYSFHDLSFDNKDYATQEKVVPWSFREFVEFMEPFSRRLSSRTKGLLEVNSLERVDFLHRTVRDFLRTSDMMKYLAQKARTRFDPSLAIFQGYICWIKHARFLSAQEGFFLQATQTHLSLALEEALSYASDSDEYKNPFDTFVRDLIDDLEFSIQNIFSKCILRLGLGDYWLKKMAKMPGFLDDLEVPPLALILRVDDRRKATDSIEWTARRINLLRALLERKHDPNQTYHSPFSRVPTTAWCEYIRQLIPYPSLEDETLPVDYPCGPFVKAVSKGVFLTLLEFGADPNGLVEDDSSPEPLPIWAKFFLACFSARDVAQHGDIYLKNLETIMRAADLEALTGYLQPLGQWILGQDADALSQSIGIPVTFQAVVWNILQYFLGQLSKLQPPRVADR</sequence>
<keyword evidence="3" id="KW-1185">Reference proteome</keyword>
<feature type="domain" description="DUF7791" evidence="1">
    <location>
        <begin position="273"/>
        <end position="399"/>
    </location>
</feature>
<reference evidence="2" key="1">
    <citation type="journal article" date="2023" name="Mol. Phylogenet. Evol.">
        <title>Genome-scale phylogeny and comparative genomics of the fungal order Sordariales.</title>
        <authorList>
            <person name="Hensen N."/>
            <person name="Bonometti L."/>
            <person name="Westerberg I."/>
            <person name="Brannstrom I.O."/>
            <person name="Guillou S."/>
            <person name="Cros-Aarteil S."/>
            <person name="Calhoun S."/>
            <person name="Haridas S."/>
            <person name="Kuo A."/>
            <person name="Mondo S."/>
            <person name="Pangilinan J."/>
            <person name="Riley R."/>
            <person name="LaButti K."/>
            <person name="Andreopoulos B."/>
            <person name="Lipzen A."/>
            <person name="Chen C."/>
            <person name="Yan M."/>
            <person name="Daum C."/>
            <person name="Ng V."/>
            <person name="Clum A."/>
            <person name="Steindorff A."/>
            <person name="Ohm R.A."/>
            <person name="Martin F."/>
            <person name="Silar P."/>
            <person name="Natvig D.O."/>
            <person name="Lalanne C."/>
            <person name="Gautier V."/>
            <person name="Ament-Velasquez S.L."/>
            <person name="Kruys A."/>
            <person name="Hutchinson M.I."/>
            <person name="Powell A.J."/>
            <person name="Barry K."/>
            <person name="Miller A.N."/>
            <person name="Grigoriev I.V."/>
            <person name="Debuchy R."/>
            <person name="Gladieux P."/>
            <person name="Hiltunen Thoren M."/>
            <person name="Johannesson H."/>
        </authorList>
    </citation>
    <scope>NUCLEOTIDE SEQUENCE</scope>
    <source>
        <strain evidence="2">PSN293</strain>
    </source>
</reference>
<evidence type="ECO:0000313" key="3">
    <source>
        <dbReference type="Proteomes" id="UP001301769"/>
    </source>
</evidence>
<dbReference type="EMBL" id="MU858260">
    <property type="protein sequence ID" value="KAK4208071.1"/>
    <property type="molecule type" value="Genomic_DNA"/>
</dbReference>
<organism evidence="2 3">
    <name type="scientific">Rhypophila decipiens</name>
    <dbReference type="NCBI Taxonomy" id="261697"/>
    <lineage>
        <taxon>Eukaryota</taxon>
        <taxon>Fungi</taxon>
        <taxon>Dikarya</taxon>
        <taxon>Ascomycota</taxon>
        <taxon>Pezizomycotina</taxon>
        <taxon>Sordariomycetes</taxon>
        <taxon>Sordariomycetidae</taxon>
        <taxon>Sordariales</taxon>
        <taxon>Naviculisporaceae</taxon>
        <taxon>Rhypophila</taxon>
    </lineage>
</organism>
<gene>
    <name evidence="2" type="ORF">QBC37DRAFT_405642</name>
</gene>
<dbReference type="InterPro" id="IPR056693">
    <property type="entry name" value="DUF7791"/>
</dbReference>
<dbReference type="PANTHER" id="PTHR10039:SF5">
    <property type="entry name" value="NACHT DOMAIN-CONTAINING PROTEIN"/>
    <property type="match status" value="1"/>
</dbReference>
<dbReference type="Pfam" id="PF25053">
    <property type="entry name" value="DUF7791"/>
    <property type="match status" value="1"/>
</dbReference>
<comment type="caution">
    <text evidence="2">The sequence shown here is derived from an EMBL/GenBank/DDBJ whole genome shotgun (WGS) entry which is preliminary data.</text>
</comment>
<name>A0AAN7B0D8_9PEZI</name>
<evidence type="ECO:0000313" key="2">
    <source>
        <dbReference type="EMBL" id="KAK4208071.1"/>
    </source>
</evidence>